<dbReference type="GO" id="GO:0004792">
    <property type="term" value="F:thiosulfate-cyanide sulfurtransferase activity"/>
    <property type="evidence" value="ECO:0007669"/>
    <property type="project" value="TreeGrafter"/>
</dbReference>
<proteinExistence type="predicted"/>
<dbReference type="PANTHER" id="PTHR44086">
    <property type="entry name" value="THIOSULFATE SULFURTRANSFERASE RDL2, MITOCHONDRIAL-RELATED"/>
    <property type="match status" value="1"/>
</dbReference>
<gene>
    <name evidence="2" type="ORF">BN11_3930002</name>
</gene>
<dbReference type="InterPro" id="IPR001763">
    <property type="entry name" value="Rhodanese-like_dom"/>
</dbReference>
<feature type="domain" description="Rhodanese" evidence="1">
    <location>
        <begin position="175"/>
        <end position="258"/>
    </location>
</feature>
<keyword evidence="2" id="KW-0548">Nucleotidyltransferase</keyword>
<dbReference type="CDD" id="cd00757">
    <property type="entry name" value="ThiF_MoeB_HesA_family"/>
    <property type="match status" value="1"/>
</dbReference>
<dbReference type="PROSITE" id="PS50206">
    <property type="entry name" value="RHODANESE_3"/>
    <property type="match status" value="1"/>
</dbReference>
<dbReference type="SUPFAM" id="SSF69572">
    <property type="entry name" value="Activating enzymes of the ubiquitin-like proteins"/>
    <property type="match status" value="1"/>
</dbReference>
<accession>W6JZB7</accession>
<dbReference type="InterPro" id="IPR036873">
    <property type="entry name" value="Rhodanese-like_dom_sf"/>
</dbReference>
<dbReference type="GO" id="GO:0008641">
    <property type="term" value="F:ubiquitin-like modifier activating enzyme activity"/>
    <property type="evidence" value="ECO:0007669"/>
    <property type="project" value="InterPro"/>
</dbReference>
<evidence type="ECO:0000259" key="1">
    <source>
        <dbReference type="PROSITE" id="PS50206"/>
    </source>
</evidence>
<organism evidence="2 3">
    <name type="scientific">Nostocoides australiense Ben110</name>
    <dbReference type="NCBI Taxonomy" id="1193182"/>
    <lineage>
        <taxon>Bacteria</taxon>
        <taxon>Bacillati</taxon>
        <taxon>Actinomycetota</taxon>
        <taxon>Actinomycetes</taxon>
        <taxon>Micrococcales</taxon>
        <taxon>Intrasporangiaceae</taxon>
        <taxon>Nostocoides</taxon>
    </lineage>
</organism>
<dbReference type="SMART" id="SM00450">
    <property type="entry name" value="RHOD"/>
    <property type="match status" value="1"/>
</dbReference>
<dbReference type="EC" id="2.7.7.-" evidence="2"/>
<dbReference type="Proteomes" id="UP000035763">
    <property type="component" value="Unassembled WGS sequence"/>
</dbReference>
<comment type="caution">
    <text evidence="2">The sequence shown here is derived from an EMBL/GenBank/DDBJ whole genome shotgun (WGS) entry which is preliminary data.</text>
</comment>
<dbReference type="Pfam" id="PF00581">
    <property type="entry name" value="Rhodanese"/>
    <property type="match status" value="1"/>
</dbReference>
<dbReference type="AlphaFoldDB" id="W6JZB7"/>
<evidence type="ECO:0000313" key="2">
    <source>
        <dbReference type="EMBL" id="CCH74141.1"/>
    </source>
</evidence>
<dbReference type="CDD" id="cd00158">
    <property type="entry name" value="RHOD"/>
    <property type="match status" value="1"/>
</dbReference>
<dbReference type="Gene3D" id="3.40.50.720">
    <property type="entry name" value="NAD(P)-binding Rossmann-like Domain"/>
    <property type="match status" value="1"/>
</dbReference>
<dbReference type="STRING" id="1193182.BN11_3930002"/>
<dbReference type="GO" id="GO:0016779">
    <property type="term" value="F:nucleotidyltransferase activity"/>
    <property type="evidence" value="ECO:0007669"/>
    <property type="project" value="UniProtKB-KW"/>
</dbReference>
<dbReference type="InterPro" id="IPR035985">
    <property type="entry name" value="Ubiquitin-activating_enz"/>
</dbReference>
<dbReference type="InterPro" id="IPR000594">
    <property type="entry name" value="ThiF_NAD_FAD-bd"/>
</dbReference>
<protein>
    <submittedName>
        <fullName evidence="2">Putative adenylyltransferase/sulfurtransferase MoeZ</fullName>
        <ecNumber evidence="2">2.7.7.-</ecNumber>
        <ecNumber evidence="2">2.8.1.-</ecNumber>
    </submittedName>
</protein>
<keyword evidence="3" id="KW-1185">Reference proteome</keyword>
<name>W6JZB7_9MICO</name>
<dbReference type="EC" id="2.8.1.-" evidence="2"/>
<dbReference type="Gene3D" id="3.40.250.10">
    <property type="entry name" value="Rhodanese-like domain"/>
    <property type="match status" value="1"/>
</dbReference>
<dbReference type="PANTHER" id="PTHR44086:SF10">
    <property type="entry name" value="THIOSULFATE SULFURTRANSFERASE_RHODANESE-LIKE DOMAIN-CONTAINING PROTEIN 3"/>
    <property type="match status" value="1"/>
</dbReference>
<dbReference type="Pfam" id="PF00899">
    <property type="entry name" value="ThiF"/>
    <property type="match status" value="1"/>
</dbReference>
<sequence length="261" mass="26803">MRLTGANAVGLVSGYDVVVDGADNFATRYAVADACALTGRPHVWGSILRFDGQVSVWWPPHGPCYRCVFPAPPPAGSVASCAEAGVLGSLCAAVGSIQATEAIKVLSGVGRPLTGRLLIHDALEGTWSTVPVARNPVCRLCGPEATITAPRDESAACETGGPRHTAEQLAQVLASDPGVVLVDVREPAEWAGGIIPGALLHPVGRIEELAVDRDARVVLYCAAGGRSAAGAQRLRAAGFTDVTDLEGGISAWPGELADQPG</sequence>
<dbReference type="EMBL" id="CAJA01000327">
    <property type="protein sequence ID" value="CCH74141.1"/>
    <property type="molecule type" value="Genomic_DNA"/>
</dbReference>
<evidence type="ECO:0000313" key="3">
    <source>
        <dbReference type="Proteomes" id="UP000035763"/>
    </source>
</evidence>
<keyword evidence="2" id="KW-0808">Transferase</keyword>
<reference evidence="2 3" key="1">
    <citation type="journal article" date="2013" name="ISME J.">
        <title>A metabolic model for members of the genus Tetrasphaera involved in enhanced biological phosphorus removal.</title>
        <authorList>
            <person name="Kristiansen R."/>
            <person name="Nguyen H.T.T."/>
            <person name="Saunders A.M."/>
            <person name="Nielsen J.L."/>
            <person name="Wimmer R."/>
            <person name="Le V.Q."/>
            <person name="McIlroy S.J."/>
            <person name="Petrovski S."/>
            <person name="Seviour R.J."/>
            <person name="Calteau A."/>
            <person name="Nielsen K.L."/>
            <person name="Nielsen P.H."/>
        </authorList>
    </citation>
    <scope>NUCLEOTIDE SEQUENCE [LARGE SCALE GENOMIC DNA]</scope>
    <source>
        <strain evidence="2 3">Ben110</strain>
    </source>
</reference>